<dbReference type="PANTHER" id="PTHR31623:SF79">
    <property type="entry name" value="SALUTARIDINOL 7-O-ACETYLTRANSFERASE"/>
    <property type="match status" value="1"/>
</dbReference>
<evidence type="ECO:0000256" key="2">
    <source>
        <dbReference type="ARBA" id="ARBA00022679"/>
    </source>
</evidence>
<dbReference type="EMBL" id="JRKL02000047">
    <property type="protein sequence ID" value="KAF3975946.1"/>
    <property type="molecule type" value="Genomic_DNA"/>
</dbReference>
<organism evidence="4 5">
    <name type="scientific">Castanea mollissima</name>
    <name type="common">Chinese chestnut</name>
    <dbReference type="NCBI Taxonomy" id="60419"/>
    <lineage>
        <taxon>Eukaryota</taxon>
        <taxon>Viridiplantae</taxon>
        <taxon>Streptophyta</taxon>
        <taxon>Embryophyta</taxon>
        <taxon>Tracheophyta</taxon>
        <taxon>Spermatophyta</taxon>
        <taxon>Magnoliopsida</taxon>
        <taxon>eudicotyledons</taxon>
        <taxon>Gunneridae</taxon>
        <taxon>Pentapetalae</taxon>
        <taxon>rosids</taxon>
        <taxon>fabids</taxon>
        <taxon>Fagales</taxon>
        <taxon>Fagaceae</taxon>
        <taxon>Castanea</taxon>
    </lineage>
</organism>
<dbReference type="AlphaFoldDB" id="A0A8J4S573"/>
<evidence type="ECO:0000256" key="1">
    <source>
        <dbReference type="ARBA" id="ARBA00009861"/>
    </source>
</evidence>
<protein>
    <submittedName>
        <fullName evidence="4">Uncharacterized protein</fullName>
    </submittedName>
</protein>
<dbReference type="InterPro" id="IPR023213">
    <property type="entry name" value="CAT-like_dom_sf"/>
</dbReference>
<dbReference type="Pfam" id="PF02458">
    <property type="entry name" value="Transferase"/>
    <property type="match status" value="1"/>
</dbReference>
<accession>A0A8J4S573</accession>
<evidence type="ECO:0000313" key="5">
    <source>
        <dbReference type="Proteomes" id="UP000737018"/>
    </source>
</evidence>
<gene>
    <name evidence="4" type="ORF">CMV_000820</name>
</gene>
<evidence type="ECO:0000256" key="3">
    <source>
        <dbReference type="ARBA" id="ARBA00023315"/>
    </source>
</evidence>
<sequence length="426" mass="47686">MEINIISTENIKPSSPTPDHLRSFKVSLLDQLAPHFYVPLVLFYSADEFRSKNVDHIQICDQLKKSLSKTLTHFYPLAGSLKGNSFMECDDEGASYVEARVNIDLSKILQNPDMNILMQFLPLNPYKGNDKGVPMTAFQANIFNCGSIGIGLCISHRIVDGATLATFLNAWSEASKGATQTIIPSFDLASLFPPKDINVQMPHGVISEEKTVTKRFVFDARSLDLLKAKVGLGRGHANPSRVEAVTSLIWKTAMSVTREKLRKTSISSTLSHAVDLRGRMVQRLPEHCCGNLWQLAIASLTKDESNIDLGDLVSHVRKAIKKIDSDYIEKLQDALLEGLELRLEMVANQEVEMYRFSSWIRFPFYDIDFGFGKPIWVCTTNVPIKNIVVLMSTRSGDGIEAWVTLAEQVMAKFECHHELLEFVSST</sequence>
<dbReference type="OrthoDB" id="671439at2759"/>
<keyword evidence="2" id="KW-0808">Transferase</keyword>
<evidence type="ECO:0000313" key="4">
    <source>
        <dbReference type="EMBL" id="KAF3975946.1"/>
    </source>
</evidence>
<comment type="similarity">
    <text evidence="1">Belongs to the plant acyltransferase family.</text>
</comment>
<comment type="caution">
    <text evidence="4">The sequence shown here is derived from an EMBL/GenBank/DDBJ whole genome shotgun (WGS) entry which is preliminary data.</text>
</comment>
<name>A0A8J4S573_9ROSI</name>
<proteinExistence type="inferred from homology"/>
<dbReference type="Proteomes" id="UP000737018">
    <property type="component" value="Unassembled WGS sequence"/>
</dbReference>
<dbReference type="GO" id="GO:0016746">
    <property type="term" value="F:acyltransferase activity"/>
    <property type="evidence" value="ECO:0007669"/>
    <property type="project" value="UniProtKB-KW"/>
</dbReference>
<reference evidence="4" key="1">
    <citation type="submission" date="2020-03" db="EMBL/GenBank/DDBJ databases">
        <title>Castanea mollissima Vanexum genome sequencing.</title>
        <authorList>
            <person name="Staton M."/>
        </authorList>
    </citation>
    <scope>NUCLEOTIDE SEQUENCE</scope>
    <source>
        <tissue evidence="4">Leaf</tissue>
    </source>
</reference>
<dbReference type="Gene3D" id="3.30.559.10">
    <property type="entry name" value="Chloramphenicol acetyltransferase-like domain"/>
    <property type="match status" value="2"/>
</dbReference>
<keyword evidence="3" id="KW-0012">Acyltransferase</keyword>
<dbReference type="PANTHER" id="PTHR31623">
    <property type="entry name" value="F21J9.9"/>
    <property type="match status" value="1"/>
</dbReference>
<keyword evidence="5" id="KW-1185">Reference proteome</keyword>